<dbReference type="InterPro" id="IPR015590">
    <property type="entry name" value="Aldehyde_DH_dom"/>
</dbReference>
<dbReference type="Proteomes" id="UP001139462">
    <property type="component" value="Unassembled WGS sequence"/>
</dbReference>
<accession>A0A9X1R1A3</accession>
<dbReference type="Gene3D" id="3.40.309.10">
    <property type="entry name" value="Aldehyde Dehydrogenase, Chain A, domain 2"/>
    <property type="match status" value="1"/>
</dbReference>
<dbReference type="FunFam" id="3.40.605.10:FF:000012">
    <property type="entry name" value="NAD-dependent succinate-semialdehyde dehydrogenase"/>
    <property type="match status" value="1"/>
</dbReference>
<keyword evidence="2" id="KW-0521">NADP</keyword>
<dbReference type="InterPro" id="IPR016163">
    <property type="entry name" value="Ald_DH_C"/>
</dbReference>
<dbReference type="FunFam" id="3.40.309.10:FF:000009">
    <property type="entry name" value="Aldehyde dehydrogenase A"/>
    <property type="match status" value="1"/>
</dbReference>
<dbReference type="InterPro" id="IPR016161">
    <property type="entry name" value="Ald_DH/histidinol_DH"/>
</dbReference>
<feature type="domain" description="Aldehyde dehydrogenase" evidence="4">
    <location>
        <begin position="7"/>
        <end position="449"/>
    </location>
</feature>
<comment type="caution">
    <text evidence="5">The sequence shown here is derived from an EMBL/GenBank/DDBJ whole genome shotgun (WGS) entry which is preliminary data.</text>
</comment>
<dbReference type="GO" id="GO:0004777">
    <property type="term" value="F:succinate-semialdehyde dehydrogenase (NAD+) activity"/>
    <property type="evidence" value="ECO:0007669"/>
    <property type="project" value="TreeGrafter"/>
</dbReference>
<organism evidence="5 6">
    <name type="scientific">Aequorivita xiaoshiensis</name>
    <dbReference type="NCBI Taxonomy" id="2874476"/>
    <lineage>
        <taxon>Bacteria</taxon>
        <taxon>Pseudomonadati</taxon>
        <taxon>Bacteroidota</taxon>
        <taxon>Flavobacteriia</taxon>
        <taxon>Flavobacteriales</taxon>
        <taxon>Flavobacteriaceae</taxon>
        <taxon>Aequorivita</taxon>
    </lineage>
</organism>
<gene>
    <name evidence="5" type="ORF">K8344_04950</name>
</gene>
<dbReference type="EMBL" id="JAIRBB010000002">
    <property type="protein sequence ID" value="MCG2430459.1"/>
    <property type="molecule type" value="Genomic_DNA"/>
</dbReference>
<dbReference type="Pfam" id="PF00171">
    <property type="entry name" value="Aldedh"/>
    <property type="match status" value="1"/>
</dbReference>
<dbReference type="InterPro" id="IPR016162">
    <property type="entry name" value="Ald_DH_N"/>
</dbReference>
<dbReference type="CDD" id="cd07100">
    <property type="entry name" value="ALDH_SSADH1_GabD1"/>
    <property type="match status" value="1"/>
</dbReference>
<protein>
    <submittedName>
        <fullName evidence="5">NAD-dependent succinate-semialdehyde dehydrogenase</fullName>
    </submittedName>
</protein>
<evidence type="ECO:0000256" key="1">
    <source>
        <dbReference type="ARBA" id="ARBA00009986"/>
    </source>
</evidence>
<reference evidence="5" key="1">
    <citation type="submission" date="2021-09" db="EMBL/GenBank/DDBJ databases">
        <title>Genome of Aequorivita sp. strain F64183.</title>
        <authorList>
            <person name="Wang Y."/>
        </authorList>
    </citation>
    <scope>NUCLEOTIDE SEQUENCE</scope>
    <source>
        <strain evidence="5">F64183</strain>
    </source>
</reference>
<keyword evidence="6" id="KW-1185">Reference proteome</keyword>
<dbReference type="InterPro" id="IPR044148">
    <property type="entry name" value="ALDH_GabD1-like"/>
</dbReference>
<evidence type="ECO:0000256" key="3">
    <source>
        <dbReference type="ARBA" id="ARBA00023002"/>
    </source>
</evidence>
<keyword evidence="3" id="KW-0560">Oxidoreductase</keyword>
<dbReference type="AlphaFoldDB" id="A0A9X1R1A3"/>
<dbReference type="InterPro" id="IPR047110">
    <property type="entry name" value="GABD/Sad-like"/>
</dbReference>
<dbReference type="PANTHER" id="PTHR43217">
    <property type="entry name" value="SUCCINATE SEMIALDEHYDE DEHYDROGENASE [NAD(P)+] SAD"/>
    <property type="match status" value="1"/>
</dbReference>
<dbReference type="Gene3D" id="3.40.605.10">
    <property type="entry name" value="Aldehyde Dehydrogenase, Chain A, domain 1"/>
    <property type="match status" value="1"/>
</dbReference>
<name>A0A9X1R1A3_9FLAO</name>
<dbReference type="PANTHER" id="PTHR43217:SF1">
    <property type="entry name" value="SUCCINATE SEMIALDEHYDE DEHYDROGENASE [NAD(P)+] SAD"/>
    <property type="match status" value="1"/>
</dbReference>
<dbReference type="RefSeq" id="WP_237607198.1">
    <property type="nucleotide sequence ID" value="NZ_JAIRBB010000002.1"/>
</dbReference>
<proteinExistence type="inferred from homology"/>
<evidence type="ECO:0000313" key="5">
    <source>
        <dbReference type="EMBL" id="MCG2430459.1"/>
    </source>
</evidence>
<sequence length="453" mass="50192">MAVTVSKNPYNGDELNSYKNHSKKEVSEIIDKADKRFYSWRGVPFNERQKLMLAAAAEMRSNKHEYAKMLTLEMGKPISQAIAEVEKCAWVCEYYAEHAENQLENRVIKTDAHKSYVSYEPLGVILAVMPWNYPFWQVFRFAAPALMAGNICVLKHASNVFGSALNIEKIFKRAGFPDNCFTTLLIGSDAVEEIIENKKVKAVTLTGSGPAGSSVASLAGKNIKKTVLELGGSNALVVMKDCDIEKTLETCVQARFQNTGQSCIAGKRLIVDESIAEEFVEKLVVKVRELRSGDPLDQETYIGTLAREDLAKDIEKQVNDSIKAGAKLIVGGKRHGAYFEPTVLTNVTENMAVFKEETFGPALSVTTFKTIEEAIDLSNNSRFGLGVSLFTENIEAAEKIIHKFDEGAVFINELVKSDPRLPFGGIKESGYGRELSADGIKEFVNRKTVYIKK</sequence>
<evidence type="ECO:0000313" key="6">
    <source>
        <dbReference type="Proteomes" id="UP001139462"/>
    </source>
</evidence>
<dbReference type="InterPro" id="IPR016160">
    <property type="entry name" value="Ald_DH_CS_CYS"/>
</dbReference>
<dbReference type="GO" id="GO:0004030">
    <property type="term" value="F:aldehyde dehydrogenase [NAD(P)+] activity"/>
    <property type="evidence" value="ECO:0007669"/>
    <property type="project" value="InterPro"/>
</dbReference>
<comment type="similarity">
    <text evidence="1">Belongs to the aldehyde dehydrogenase family.</text>
</comment>
<evidence type="ECO:0000259" key="4">
    <source>
        <dbReference type="Pfam" id="PF00171"/>
    </source>
</evidence>
<dbReference type="PROSITE" id="PS00070">
    <property type="entry name" value="ALDEHYDE_DEHYDR_CYS"/>
    <property type="match status" value="1"/>
</dbReference>
<dbReference type="SUPFAM" id="SSF53720">
    <property type="entry name" value="ALDH-like"/>
    <property type="match status" value="1"/>
</dbReference>
<evidence type="ECO:0000256" key="2">
    <source>
        <dbReference type="ARBA" id="ARBA00022857"/>
    </source>
</evidence>